<gene>
    <name evidence="2" type="ORF">BD626DRAFT_512145</name>
</gene>
<feature type="non-terminal residue" evidence="2">
    <location>
        <position position="100"/>
    </location>
</feature>
<dbReference type="EMBL" id="VDMD01000037">
    <property type="protein sequence ID" value="TRM58306.1"/>
    <property type="molecule type" value="Genomic_DNA"/>
</dbReference>
<organism evidence="2 3">
    <name type="scientific">Schizophyllum amplum</name>
    <dbReference type="NCBI Taxonomy" id="97359"/>
    <lineage>
        <taxon>Eukaryota</taxon>
        <taxon>Fungi</taxon>
        <taxon>Dikarya</taxon>
        <taxon>Basidiomycota</taxon>
        <taxon>Agaricomycotina</taxon>
        <taxon>Agaricomycetes</taxon>
        <taxon>Agaricomycetidae</taxon>
        <taxon>Agaricales</taxon>
        <taxon>Schizophyllaceae</taxon>
        <taxon>Schizophyllum</taxon>
    </lineage>
</organism>
<feature type="signal peptide" evidence="1">
    <location>
        <begin position="1"/>
        <end position="20"/>
    </location>
</feature>
<evidence type="ECO:0000313" key="2">
    <source>
        <dbReference type="EMBL" id="TRM58306.1"/>
    </source>
</evidence>
<evidence type="ECO:0000256" key="1">
    <source>
        <dbReference type="SAM" id="SignalP"/>
    </source>
</evidence>
<protein>
    <recommendedName>
        <fullName evidence="4">Secreted protein</fullName>
    </recommendedName>
</protein>
<keyword evidence="1" id="KW-0732">Signal</keyword>
<accession>A0A550C0P5</accession>
<comment type="caution">
    <text evidence="2">The sequence shown here is derived from an EMBL/GenBank/DDBJ whole genome shotgun (WGS) entry which is preliminary data.</text>
</comment>
<dbReference type="AlphaFoldDB" id="A0A550C0P5"/>
<dbReference type="Proteomes" id="UP000320762">
    <property type="component" value="Unassembled WGS sequence"/>
</dbReference>
<proteinExistence type="predicted"/>
<keyword evidence="3" id="KW-1185">Reference proteome</keyword>
<feature type="chain" id="PRO_5021923540" description="Secreted protein" evidence="1">
    <location>
        <begin position="21"/>
        <end position="100"/>
    </location>
</feature>
<reference evidence="2 3" key="1">
    <citation type="journal article" date="2019" name="New Phytol.">
        <title>Comparative genomics reveals unique wood-decay strategies and fruiting body development in the Schizophyllaceae.</title>
        <authorList>
            <person name="Almasi E."/>
            <person name="Sahu N."/>
            <person name="Krizsan K."/>
            <person name="Balint B."/>
            <person name="Kovacs G.M."/>
            <person name="Kiss B."/>
            <person name="Cseklye J."/>
            <person name="Drula E."/>
            <person name="Henrissat B."/>
            <person name="Nagy I."/>
            <person name="Chovatia M."/>
            <person name="Adam C."/>
            <person name="LaButti K."/>
            <person name="Lipzen A."/>
            <person name="Riley R."/>
            <person name="Grigoriev I.V."/>
            <person name="Nagy L.G."/>
        </authorList>
    </citation>
    <scope>NUCLEOTIDE SEQUENCE [LARGE SCALE GENOMIC DNA]</scope>
    <source>
        <strain evidence="2 3">NL-1724</strain>
    </source>
</reference>
<sequence length="100" mass="11643">MQRLSCFEILHALWLWPAHPIIVVVPTCRWHGAHPPFRQTSRLCSAIIPERRHLLLPRIVQPTLFSLANLLNVFRILLSMSPRPNLGFLIIIRDRRIPPS</sequence>
<evidence type="ECO:0008006" key="4">
    <source>
        <dbReference type="Google" id="ProtNLM"/>
    </source>
</evidence>
<evidence type="ECO:0000313" key="3">
    <source>
        <dbReference type="Proteomes" id="UP000320762"/>
    </source>
</evidence>
<name>A0A550C0P5_9AGAR</name>